<evidence type="ECO:0000313" key="1">
    <source>
        <dbReference type="EMBL" id="CAG8808037.1"/>
    </source>
</evidence>
<accession>A0ACA9RUQ6</accession>
<name>A0ACA9RUQ6_9GLOM</name>
<feature type="non-terminal residue" evidence="1">
    <location>
        <position position="68"/>
    </location>
</feature>
<proteinExistence type="predicted"/>
<sequence>AGFAIYGKKLVDIANEGLRLLEGVNGYPTTPRAPRSPKRNRFSLATRRGSSYSHLELKHDQMKRALLK</sequence>
<comment type="caution">
    <text evidence="1">The sequence shown here is derived from an EMBL/GenBank/DDBJ whole genome shotgun (WGS) entry which is preliminary data.</text>
</comment>
<protein>
    <submittedName>
        <fullName evidence="1">33657_t:CDS:1</fullName>
    </submittedName>
</protein>
<dbReference type="EMBL" id="CAJVQC010068348">
    <property type="protein sequence ID" value="CAG8808037.1"/>
    <property type="molecule type" value="Genomic_DNA"/>
</dbReference>
<dbReference type="Proteomes" id="UP000789920">
    <property type="component" value="Unassembled WGS sequence"/>
</dbReference>
<evidence type="ECO:0000313" key="2">
    <source>
        <dbReference type="Proteomes" id="UP000789920"/>
    </source>
</evidence>
<keyword evidence="2" id="KW-1185">Reference proteome</keyword>
<reference evidence="1" key="1">
    <citation type="submission" date="2021-06" db="EMBL/GenBank/DDBJ databases">
        <authorList>
            <person name="Kallberg Y."/>
            <person name="Tangrot J."/>
            <person name="Rosling A."/>
        </authorList>
    </citation>
    <scope>NUCLEOTIDE SEQUENCE</scope>
    <source>
        <strain evidence="1">MA461A</strain>
    </source>
</reference>
<feature type="non-terminal residue" evidence="1">
    <location>
        <position position="1"/>
    </location>
</feature>
<gene>
    <name evidence="1" type="ORF">RPERSI_LOCUS22523</name>
</gene>
<organism evidence="1 2">
    <name type="scientific">Racocetra persica</name>
    <dbReference type="NCBI Taxonomy" id="160502"/>
    <lineage>
        <taxon>Eukaryota</taxon>
        <taxon>Fungi</taxon>
        <taxon>Fungi incertae sedis</taxon>
        <taxon>Mucoromycota</taxon>
        <taxon>Glomeromycotina</taxon>
        <taxon>Glomeromycetes</taxon>
        <taxon>Diversisporales</taxon>
        <taxon>Gigasporaceae</taxon>
        <taxon>Racocetra</taxon>
    </lineage>
</organism>